<dbReference type="CDD" id="cd06260">
    <property type="entry name" value="DUF820-like"/>
    <property type="match status" value="1"/>
</dbReference>
<name>A0A1W2EB43_9HYPH</name>
<dbReference type="InterPro" id="IPR011335">
    <property type="entry name" value="Restrct_endonuc-II-like"/>
</dbReference>
<accession>A0A1W2EB43</accession>
<evidence type="ECO:0000313" key="2">
    <source>
        <dbReference type="EMBL" id="SMD06974.1"/>
    </source>
</evidence>
<dbReference type="InterPro" id="IPR012296">
    <property type="entry name" value="Nuclease_put_TT1808"/>
</dbReference>
<keyword evidence="3" id="KW-1185">Reference proteome</keyword>
<dbReference type="PANTHER" id="PTHR36558">
    <property type="entry name" value="GLR1098 PROTEIN"/>
    <property type="match status" value="1"/>
</dbReference>
<keyword evidence="2" id="KW-0378">Hydrolase</keyword>
<organism evidence="2 3">
    <name type="scientific">Fulvimarina manganoxydans</name>
    <dbReference type="NCBI Taxonomy" id="937218"/>
    <lineage>
        <taxon>Bacteria</taxon>
        <taxon>Pseudomonadati</taxon>
        <taxon>Pseudomonadota</taxon>
        <taxon>Alphaproteobacteria</taxon>
        <taxon>Hyphomicrobiales</taxon>
        <taxon>Aurantimonadaceae</taxon>
        <taxon>Fulvimarina</taxon>
    </lineage>
</organism>
<dbReference type="OrthoDB" id="155284at2"/>
<keyword evidence="2" id="KW-0540">Nuclease</keyword>
<dbReference type="GO" id="GO:0004519">
    <property type="term" value="F:endonuclease activity"/>
    <property type="evidence" value="ECO:0007669"/>
    <property type="project" value="UniProtKB-KW"/>
</dbReference>
<feature type="domain" description="Putative restriction endonuclease" evidence="1">
    <location>
        <begin position="12"/>
        <end position="151"/>
    </location>
</feature>
<dbReference type="Proteomes" id="UP000192656">
    <property type="component" value="Unassembled WGS sequence"/>
</dbReference>
<protein>
    <submittedName>
        <fullName evidence="2">Endonuclease, Uma2 family (Restriction endonuclease fold)</fullName>
    </submittedName>
</protein>
<sequence>MPELRKSVWDLPSFLEWEAAQEKRYELDAGEPRLMTGGSQAHALIASRLLALLWQRLEGRGCRPYGSDLRVPIPATGNCRYPDVTIDCGAFDPSAHEASGPTVIFEVLSSSTAWFDQSRKFRDYESLPSLRQYILISQSEVRVDVWRRGEGGRFVIAALLHECSQSLSVETCETPIPLTALYAMTGLCQEAVSK</sequence>
<dbReference type="RefSeq" id="WP_084412100.1">
    <property type="nucleotide sequence ID" value="NZ_FWXR01000023.1"/>
</dbReference>
<gene>
    <name evidence="2" type="ORF">SAMN06297251_12348</name>
</gene>
<dbReference type="InterPro" id="IPR008538">
    <property type="entry name" value="Uma2"/>
</dbReference>
<dbReference type="Gene3D" id="3.90.1570.10">
    <property type="entry name" value="tt1808, chain A"/>
    <property type="match status" value="1"/>
</dbReference>
<dbReference type="SUPFAM" id="SSF52980">
    <property type="entry name" value="Restriction endonuclease-like"/>
    <property type="match status" value="1"/>
</dbReference>
<dbReference type="STRING" id="937218.SAMN06297251_12348"/>
<dbReference type="AlphaFoldDB" id="A0A1W2EB43"/>
<proteinExistence type="predicted"/>
<evidence type="ECO:0000259" key="1">
    <source>
        <dbReference type="Pfam" id="PF05685"/>
    </source>
</evidence>
<reference evidence="2 3" key="1">
    <citation type="submission" date="2017-04" db="EMBL/GenBank/DDBJ databases">
        <authorList>
            <person name="Afonso C.L."/>
            <person name="Miller P.J."/>
            <person name="Scott M.A."/>
            <person name="Spackman E."/>
            <person name="Goraichik I."/>
            <person name="Dimitrov K.M."/>
            <person name="Suarez D.L."/>
            <person name="Swayne D.E."/>
        </authorList>
    </citation>
    <scope>NUCLEOTIDE SEQUENCE [LARGE SCALE GENOMIC DNA]</scope>
    <source>
        <strain evidence="2 3">CGMCC 1.10972</strain>
    </source>
</reference>
<dbReference type="EMBL" id="FWXR01000023">
    <property type="protein sequence ID" value="SMD06974.1"/>
    <property type="molecule type" value="Genomic_DNA"/>
</dbReference>
<dbReference type="Pfam" id="PF05685">
    <property type="entry name" value="Uma2"/>
    <property type="match status" value="1"/>
</dbReference>
<evidence type="ECO:0000313" key="3">
    <source>
        <dbReference type="Proteomes" id="UP000192656"/>
    </source>
</evidence>
<keyword evidence="2" id="KW-0255">Endonuclease</keyword>
<dbReference type="PANTHER" id="PTHR36558:SF1">
    <property type="entry name" value="RESTRICTION ENDONUCLEASE DOMAIN-CONTAINING PROTEIN-RELATED"/>
    <property type="match status" value="1"/>
</dbReference>